<dbReference type="PANTHER" id="PTHR43280">
    <property type="entry name" value="ARAC-FAMILY TRANSCRIPTIONAL REGULATOR"/>
    <property type="match status" value="1"/>
</dbReference>
<dbReference type="InterPro" id="IPR018060">
    <property type="entry name" value="HTH_AraC"/>
</dbReference>
<keyword evidence="2" id="KW-0238">DNA-binding</keyword>
<dbReference type="PRINTS" id="PR00032">
    <property type="entry name" value="HTHARAC"/>
</dbReference>
<dbReference type="Pfam" id="PF02311">
    <property type="entry name" value="AraC_binding"/>
    <property type="match status" value="1"/>
</dbReference>
<accession>A0ABV1M1G9</accession>
<dbReference type="Gene3D" id="1.10.10.60">
    <property type="entry name" value="Homeodomain-like"/>
    <property type="match status" value="1"/>
</dbReference>
<dbReference type="Pfam" id="PF12833">
    <property type="entry name" value="HTH_18"/>
    <property type="match status" value="1"/>
</dbReference>
<sequence length="305" mass="34078">MQKHIPSYSLYGDQPLSAWNHYFNFEWIPERSGPNDWLIQPHRHSGLLHILLLQQGGGDIHIDNARWTVQAPCLILVPAQTVHGFHWLPHTDGPVVTAAQKPLESLAGMLMPELLQIIRKPAVTELPAASPHSDMLMPLFYALESESRMHDTGESAAGLSLMTALLVKISRLHRELAPAVQGQSRRAAQLERFRSLVDEQFRQRQPLDVYARELGITVGQLSRLCREALGMSSLDVINARVIHEAQRDLVYTSKSIKQVAAALGFDDEAYFGRFFRKHTGLTPSAFRTQATAELQTPDGPTALTD</sequence>
<dbReference type="SUPFAM" id="SSF51182">
    <property type="entry name" value="RmlC-like cupins"/>
    <property type="match status" value="1"/>
</dbReference>
<protein>
    <submittedName>
        <fullName evidence="6">Helix-turn-helix domain-containing protein</fullName>
    </submittedName>
</protein>
<dbReference type="InterPro" id="IPR047264">
    <property type="entry name" value="Cupin_HpaA-like_N"/>
</dbReference>
<dbReference type="SUPFAM" id="SSF46689">
    <property type="entry name" value="Homeodomain-like"/>
    <property type="match status" value="1"/>
</dbReference>
<dbReference type="PANTHER" id="PTHR43280:SF32">
    <property type="entry name" value="TRANSCRIPTIONAL REGULATORY PROTEIN"/>
    <property type="match status" value="1"/>
</dbReference>
<comment type="caution">
    <text evidence="6">The sequence shown here is derived from an EMBL/GenBank/DDBJ whole genome shotgun (WGS) entry which is preliminary data.</text>
</comment>
<evidence type="ECO:0000256" key="2">
    <source>
        <dbReference type="ARBA" id="ARBA00023125"/>
    </source>
</evidence>
<keyword evidence="1" id="KW-0805">Transcription regulation</keyword>
<dbReference type="RefSeq" id="WP_349582699.1">
    <property type="nucleotide sequence ID" value="NZ_JBEFLD010000001.1"/>
</dbReference>
<dbReference type="InterPro" id="IPR020449">
    <property type="entry name" value="Tscrpt_reg_AraC-type_HTH"/>
</dbReference>
<keyword evidence="3" id="KW-0010">Activator</keyword>
<name>A0ABV1M1G9_9NEIS</name>
<dbReference type="Proteomes" id="UP001433638">
    <property type="component" value="Unassembled WGS sequence"/>
</dbReference>
<dbReference type="InterPro" id="IPR011051">
    <property type="entry name" value="RmlC_Cupin_sf"/>
</dbReference>
<dbReference type="PROSITE" id="PS01124">
    <property type="entry name" value="HTH_ARAC_FAMILY_2"/>
    <property type="match status" value="1"/>
</dbReference>
<dbReference type="SMART" id="SM00342">
    <property type="entry name" value="HTH_ARAC"/>
    <property type="match status" value="1"/>
</dbReference>
<feature type="domain" description="HTH araC/xylS-type" evidence="5">
    <location>
        <begin position="191"/>
        <end position="289"/>
    </location>
</feature>
<evidence type="ECO:0000256" key="3">
    <source>
        <dbReference type="ARBA" id="ARBA00023159"/>
    </source>
</evidence>
<dbReference type="CDD" id="cd06999">
    <property type="entry name" value="cupin_HpaA-like_N"/>
    <property type="match status" value="1"/>
</dbReference>
<evidence type="ECO:0000313" key="6">
    <source>
        <dbReference type="EMBL" id="MEQ6289165.1"/>
    </source>
</evidence>
<evidence type="ECO:0000313" key="7">
    <source>
        <dbReference type="Proteomes" id="UP001433638"/>
    </source>
</evidence>
<dbReference type="EMBL" id="JBEFLD010000001">
    <property type="protein sequence ID" value="MEQ6289165.1"/>
    <property type="molecule type" value="Genomic_DNA"/>
</dbReference>
<evidence type="ECO:0000256" key="1">
    <source>
        <dbReference type="ARBA" id="ARBA00023015"/>
    </source>
</evidence>
<evidence type="ECO:0000256" key="4">
    <source>
        <dbReference type="ARBA" id="ARBA00023163"/>
    </source>
</evidence>
<reference evidence="6" key="1">
    <citation type="submission" date="2024-06" db="EMBL/GenBank/DDBJ databases">
        <title>Genome sequence of Vogesella sp. MAHUQ-64.</title>
        <authorList>
            <person name="Huq M.A."/>
        </authorList>
    </citation>
    <scope>NUCLEOTIDE SEQUENCE</scope>
    <source>
        <strain evidence="6">MAHUQ-64</strain>
    </source>
</reference>
<keyword evidence="7" id="KW-1185">Reference proteome</keyword>
<organism evidence="6 7">
    <name type="scientific">Vogesella oryzagri</name>
    <dbReference type="NCBI Taxonomy" id="3160864"/>
    <lineage>
        <taxon>Bacteria</taxon>
        <taxon>Pseudomonadati</taxon>
        <taxon>Pseudomonadota</taxon>
        <taxon>Betaproteobacteria</taxon>
        <taxon>Neisseriales</taxon>
        <taxon>Chromobacteriaceae</taxon>
        <taxon>Vogesella</taxon>
    </lineage>
</organism>
<dbReference type="InterPro" id="IPR003313">
    <property type="entry name" value="AraC-bd"/>
</dbReference>
<dbReference type="InterPro" id="IPR009057">
    <property type="entry name" value="Homeodomain-like_sf"/>
</dbReference>
<keyword evidence="4" id="KW-0804">Transcription</keyword>
<proteinExistence type="predicted"/>
<gene>
    <name evidence="6" type="ORF">ABNW52_00840</name>
</gene>
<evidence type="ECO:0000259" key="5">
    <source>
        <dbReference type="PROSITE" id="PS01124"/>
    </source>
</evidence>